<keyword evidence="1" id="KW-0732">Signal</keyword>
<protein>
    <submittedName>
        <fullName evidence="2">Uncharacterized protein</fullName>
    </submittedName>
</protein>
<dbReference type="PROSITE" id="PS51257">
    <property type="entry name" value="PROKAR_LIPOPROTEIN"/>
    <property type="match status" value="1"/>
</dbReference>
<name>A0A8T0J8I2_CERPU</name>
<dbReference type="EMBL" id="CM026421">
    <property type="protein sequence ID" value="KAG0591987.1"/>
    <property type="molecule type" value="Genomic_DNA"/>
</dbReference>
<gene>
    <name evidence="2" type="ORF">KC19_1G216000</name>
</gene>
<evidence type="ECO:0000256" key="1">
    <source>
        <dbReference type="SAM" id="SignalP"/>
    </source>
</evidence>
<feature type="chain" id="PRO_5035866223" evidence="1">
    <location>
        <begin position="21"/>
        <end position="50"/>
    </location>
</feature>
<dbReference type="Proteomes" id="UP000822688">
    <property type="component" value="Chromosome 1"/>
</dbReference>
<accession>A0A8T0J8I2</accession>
<dbReference type="AlphaFoldDB" id="A0A8T0J8I2"/>
<evidence type="ECO:0000313" key="3">
    <source>
        <dbReference type="Proteomes" id="UP000822688"/>
    </source>
</evidence>
<organism evidence="2 3">
    <name type="scientific">Ceratodon purpureus</name>
    <name type="common">Fire moss</name>
    <name type="synonym">Dicranum purpureum</name>
    <dbReference type="NCBI Taxonomy" id="3225"/>
    <lineage>
        <taxon>Eukaryota</taxon>
        <taxon>Viridiplantae</taxon>
        <taxon>Streptophyta</taxon>
        <taxon>Embryophyta</taxon>
        <taxon>Bryophyta</taxon>
        <taxon>Bryophytina</taxon>
        <taxon>Bryopsida</taxon>
        <taxon>Dicranidae</taxon>
        <taxon>Pseudoditrichales</taxon>
        <taxon>Ditrichaceae</taxon>
        <taxon>Ceratodon</taxon>
    </lineage>
</organism>
<comment type="caution">
    <text evidence="2">The sequence shown here is derived from an EMBL/GenBank/DDBJ whole genome shotgun (WGS) entry which is preliminary data.</text>
</comment>
<evidence type="ECO:0000313" key="2">
    <source>
        <dbReference type="EMBL" id="KAG0591987.1"/>
    </source>
</evidence>
<sequence length="50" mass="5749">MVARMHNVLAVLLACSVSECFVATDYPRFPCDRTSVRILIIWKPIRNTQL</sequence>
<reference evidence="2" key="1">
    <citation type="submission" date="2020-06" db="EMBL/GenBank/DDBJ databases">
        <title>WGS assembly of Ceratodon purpureus strain R40.</title>
        <authorList>
            <person name="Carey S.B."/>
            <person name="Jenkins J."/>
            <person name="Shu S."/>
            <person name="Lovell J.T."/>
            <person name="Sreedasyam A."/>
            <person name="Maumus F."/>
            <person name="Tiley G.P."/>
            <person name="Fernandez-Pozo N."/>
            <person name="Barry K."/>
            <person name="Chen C."/>
            <person name="Wang M."/>
            <person name="Lipzen A."/>
            <person name="Daum C."/>
            <person name="Saski C.A."/>
            <person name="Payton A.C."/>
            <person name="Mcbreen J.C."/>
            <person name="Conrad R.E."/>
            <person name="Kollar L.M."/>
            <person name="Olsson S."/>
            <person name="Huttunen S."/>
            <person name="Landis J.B."/>
            <person name="Wickett N.J."/>
            <person name="Johnson M.G."/>
            <person name="Rensing S.A."/>
            <person name="Grimwood J."/>
            <person name="Schmutz J."/>
            <person name="Mcdaniel S.F."/>
        </authorList>
    </citation>
    <scope>NUCLEOTIDE SEQUENCE</scope>
    <source>
        <strain evidence="2">R40</strain>
    </source>
</reference>
<proteinExistence type="predicted"/>
<keyword evidence="3" id="KW-1185">Reference proteome</keyword>
<feature type="signal peptide" evidence="1">
    <location>
        <begin position="1"/>
        <end position="20"/>
    </location>
</feature>